<reference evidence="1 2" key="1">
    <citation type="journal article" date="2014" name="Genome Announc.">
        <title>Draft Genome Sequence of the Iron-Oxidizing, Acidophilic, and Halotolerant 'Thiobacillus prosperus' Type Strain DSM 5130.</title>
        <authorList>
            <person name="Ossandon F.J."/>
            <person name="Cardenas J.P."/>
            <person name="Corbett M."/>
            <person name="Quatrini R."/>
            <person name="Holmes D.S."/>
            <person name="Watkin E."/>
        </authorList>
    </citation>
    <scope>NUCLEOTIDE SEQUENCE [LARGE SCALE GENOMIC DNA]</scope>
    <source>
        <strain evidence="1 2">DSM 5130</strain>
    </source>
</reference>
<gene>
    <name evidence="1" type="ORF">Thpro_021670</name>
</gene>
<proteinExistence type="predicted"/>
<protein>
    <submittedName>
        <fullName evidence="1">Uncharacterized protein</fullName>
    </submittedName>
</protein>
<dbReference type="Gene3D" id="3.40.30.10">
    <property type="entry name" value="Glutaredoxin"/>
    <property type="match status" value="1"/>
</dbReference>
<dbReference type="EMBL" id="JQSG02000003">
    <property type="protein sequence ID" value="OBS09342.1"/>
    <property type="molecule type" value="Genomic_DNA"/>
</dbReference>
<dbReference type="Proteomes" id="UP000029273">
    <property type="component" value="Unassembled WGS sequence"/>
</dbReference>
<comment type="caution">
    <text evidence="1">The sequence shown here is derived from an EMBL/GenBank/DDBJ whole genome shotgun (WGS) entry which is preliminary data.</text>
</comment>
<evidence type="ECO:0000313" key="2">
    <source>
        <dbReference type="Proteomes" id="UP000029273"/>
    </source>
</evidence>
<dbReference type="AlphaFoldDB" id="A0A1A6C448"/>
<evidence type="ECO:0000313" key="1">
    <source>
        <dbReference type="EMBL" id="OBS09342.1"/>
    </source>
</evidence>
<organism evidence="1 2">
    <name type="scientific">Acidihalobacter prosperus</name>
    <dbReference type="NCBI Taxonomy" id="160660"/>
    <lineage>
        <taxon>Bacteria</taxon>
        <taxon>Pseudomonadati</taxon>
        <taxon>Pseudomonadota</taxon>
        <taxon>Gammaproteobacteria</taxon>
        <taxon>Chromatiales</taxon>
        <taxon>Ectothiorhodospiraceae</taxon>
        <taxon>Acidihalobacter</taxon>
    </lineage>
</organism>
<accession>A0A1A6C448</accession>
<keyword evidence="2" id="KW-1185">Reference proteome</keyword>
<name>A0A1A6C448_9GAMM</name>
<sequence>MPLFSEINPANAAILLSAKGIQLVSTPTPADIQVIFDPNGPYGALLFKEMQAAYPFLPVRWVPVGVFGNNSIEKTATLLASTDPISALETDLQQFNNHAANGGGLIVNPQAPPLPAETQRLGKAMLVWGGFTPMVVFRDSQGRWLRTGGASLVVIKSVLARAASQ</sequence>